<sequence length="61" mass="6546">MGVFVVESYTTAKRYSSFSTAIHVSAGAEGCGGYIIFGVQLSDITHSSLFAYACAKVIIYR</sequence>
<dbReference type="EMBL" id="RHGB01000009">
    <property type="protein sequence ID" value="RNL63951.1"/>
    <property type="molecule type" value="Genomic_DNA"/>
</dbReference>
<protein>
    <submittedName>
        <fullName evidence="1">Uncharacterized protein</fullName>
    </submittedName>
</protein>
<gene>
    <name evidence="1" type="ORF">D0911_09445</name>
</gene>
<comment type="caution">
    <text evidence="1">The sequence shown here is derived from an EMBL/GenBank/DDBJ whole genome shotgun (WGS) entry which is preliminary data.</text>
</comment>
<name>A0ABX9W2B7_9GAMM</name>
<keyword evidence="2" id="KW-1185">Reference proteome</keyword>
<organism evidence="1 2">
    <name type="scientific">Zhongshania marina</name>
    <dbReference type="NCBI Taxonomy" id="2304603"/>
    <lineage>
        <taxon>Bacteria</taxon>
        <taxon>Pseudomonadati</taxon>
        <taxon>Pseudomonadota</taxon>
        <taxon>Gammaproteobacteria</taxon>
        <taxon>Cellvibrionales</taxon>
        <taxon>Spongiibacteraceae</taxon>
        <taxon>Zhongshania</taxon>
    </lineage>
</organism>
<evidence type="ECO:0000313" key="1">
    <source>
        <dbReference type="EMBL" id="RNL63951.1"/>
    </source>
</evidence>
<dbReference type="Proteomes" id="UP000274695">
    <property type="component" value="Unassembled WGS sequence"/>
</dbReference>
<evidence type="ECO:0000313" key="2">
    <source>
        <dbReference type="Proteomes" id="UP000274695"/>
    </source>
</evidence>
<accession>A0ABX9W2B7</accession>
<proteinExistence type="predicted"/>
<reference evidence="1 2" key="1">
    <citation type="submission" date="2018-10" db="EMBL/GenBank/DDBJ databases">
        <title>Draft genome sequence of Zhongshania sp. DSW25-10.</title>
        <authorList>
            <person name="Oh J."/>
        </authorList>
    </citation>
    <scope>NUCLEOTIDE SEQUENCE [LARGE SCALE GENOMIC DNA]</scope>
    <source>
        <strain evidence="1 2">DSW25-10</strain>
    </source>
</reference>